<dbReference type="SMART" id="SM00304">
    <property type="entry name" value="HAMP"/>
    <property type="match status" value="1"/>
</dbReference>
<dbReference type="InterPro" id="IPR050640">
    <property type="entry name" value="Bact_2-comp_sensor_kinase"/>
</dbReference>
<name>A0A6L5YEX7_9FIRM</name>
<organism evidence="8 9">
    <name type="scientific">Waltera intestinalis</name>
    <dbReference type="NCBI Taxonomy" id="2606635"/>
    <lineage>
        <taxon>Bacteria</taxon>
        <taxon>Bacillati</taxon>
        <taxon>Bacillota</taxon>
        <taxon>Clostridia</taxon>
        <taxon>Lachnospirales</taxon>
        <taxon>Lachnospiraceae</taxon>
        <taxon>Waltera</taxon>
    </lineage>
</organism>
<sequence length="579" mass="65836">MKKWIKKSFHRQLLVCFGVVALLPLLLFGVSLIQTMETKINSDYEKKVTEQAEQIDAGILELFQEFEMVVENINANTRIVEQIGEDDTWSKSKIYLQFYREVTDYREYAQFDLYDKNGKCIYTTAQGSAKTDLPVYWGILKAVEDSKETLVLRRADTNDSKILLYAAGKLMGKDGIPEGYIVISMRAENFEKVLHDKGNAKAEVAIMDPFWRTIYDNGNLQEEQIREELMVGHKLLGVYRAGELLIQPLGDSGLYTALSCPSVFSTEVLNSMYSVLIVMLTISVILCVLVASRLGRNMTRPIERMNTAMRTLQEGDLTVRIVSDREDELGQMSRNFNIMANELEQSVQDKVEKQKELNASHIAMMQAQLNPHFLYNTLDTMKWVAKANHIPEIATMAAGLAKILRASISKRQFIYLKEELELVNCYVDIQKIRFNDKFSYTVDLQEGLEECVIPKLIIQPIVENSVLHGLKESEEGNILVRITEQEDVLRIEVTDDGCGAPEERIDAINHRRQEQLVGHIGVSNVDTIIRLTYGEEYGIHMESLTSNAENPTDGQRTEEEGEVHGTKVTLRLPVRYGEA</sequence>
<dbReference type="GO" id="GO:0016020">
    <property type="term" value="C:membrane"/>
    <property type="evidence" value="ECO:0007669"/>
    <property type="project" value="UniProtKB-SubCell"/>
</dbReference>
<evidence type="ECO:0000313" key="9">
    <source>
        <dbReference type="Proteomes" id="UP000476055"/>
    </source>
</evidence>
<evidence type="ECO:0000256" key="4">
    <source>
        <dbReference type="ARBA" id="ARBA00022777"/>
    </source>
</evidence>
<feature type="transmembrane region" description="Helical" evidence="6">
    <location>
        <begin position="272"/>
        <end position="295"/>
    </location>
</feature>
<reference evidence="8 9" key="1">
    <citation type="submission" date="2019-08" db="EMBL/GenBank/DDBJ databases">
        <title>In-depth cultivation of the pig gut microbiome towards novel bacterial diversity and tailored functional studies.</title>
        <authorList>
            <person name="Wylensek D."/>
            <person name="Hitch T.C.A."/>
            <person name="Clavel T."/>
        </authorList>
    </citation>
    <scope>NUCLEOTIDE SEQUENCE [LARGE SCALE GENOMIC DNA]</scope>
    <source>
        <strain evidence="8 9">WCA3-601-WT-6H</strain>
    </source>
</reference>
<dbReference type="CDD" id="cd06225">
    <property type="entry name" value="HAMP"/>
    <property type="match status" value="1"/>
</dbReference>
<dbReference type="PROSITE" id="PS50885">
    <property type="entry name" value="HAMP"/>
    <property type="match status" value="1"/>
</dbReference>
<evidence type="ECO:0000256" key="3">
    <source>
        <dbReference type="ARBA" id="ARBA00022679"/>
    </source>
</evidence>
<evidence type="ECO:0000259" key="7">
    <source>
        <dbReference type="PROSITE" id="PS50885"/>
    </source>
</evidence>
<dbReference type="Pfam" id="PF00672">
    <property type="entry name" value="HAMP"/>
    <property type="match status" value="1"/>
</dbReference>
<dbReference type="InterPro" id="IPR003594">
    <property type="entry name" value="HATPase_dom"/>
</dbReference>
<dbReference type="Pfam" id="PF06580">
    <property type="entry name" value="His_kinase"/>
    <property type="match status" value="1"/>
</dbReference>
<feature type="compositionally biased region" description="Polar residues" evidence="5">
    <location>
        <begin position="545"/>
        <end position="554"/>
    </location>
</feature>
<comment type="subcellular location">
    <subcellularLocation>
        <location evidence="1">Membrane</location>
    </subcellularLocation>
</comment>
<dbReference type="PANTHER" id="PTHR34220:SF7">
    <property type="entry name" value="SENSOR HISTIDINE KINASE YPDA"/>
    <property type="match status" value="1"/>
</dbReference>
<keyword evidence="6" id="KW-0812">Transmembrane</keyword>
<dbReference type="PANTHER" id="PTHR34220">
    <property type="entry name" value="SENSOR HISTIDINE KINASE YPDA"/>
    <property type="match status" value="1"/>
</dbReference>
<dbReference type="InterPro" id="IPR010559">
    <property type="entry name" value="Sig_transdc_His_kin_internal"/>
</dbReference>
<accession>A0A6L5YEX7</accession>
<dbReference type="SUPFAM" id="SSF55874">
    <property type="entry name" value="ATPase domain of HSP90 chaperone/DNA topoisomerase II/histidine kinase"/>
    <property type="match status" value="1"/>
</dbReference>
<evidence type="ECO:0000256" key="2">
    <source>
        <dbReference type="ARBA" id="ARBA00022553"/>
    </source>
</evidence>
<keyword evidence="9" id="KW-1185">Reference proteome</keyword>
<keyword evidence="2" id="KW-0597">Phosphoprotein</keyword>
<evidence type="ECO:0000256" key="5">
    <source>
        <dbReference type="SAM" id="MobiDB-lite"/>
    </source>
</evidence>
<dbReference type="EMBL" id="VUMU01000001">
    <property type="protein sequence ID" value="MST56655.1"/>
    <property type="molecule type" value="Genomic_DNA"/>
</dbReference>
<gene>
    <name evidence="8" type="ORF">FYJ59_00045</name>
</gene>
<keyword evidence="4 8" id="KW-0418">Kinase</keyword>
<keyword evidence="6" id="KW-0472">Membrane</keyword>
<feature type="region of interest" description="Disordered" evidence="5">
    <location>
        <begin position="545"/>
        <end position="565"/>
    </location>
</feature>
<protein>
    <submittedName>
        <fullName evidence="8">Sensor histidine kinase</fullName>
    </submittedName>
</protein>
<keyword evidence="3" id="KW-0808">Transferase</keyword>
<proteinExistence type="predicted"/>
<dbReference type="Gene3D" id="3.30.565.10">
    <property type="entry name" value="Histidine kinase-like ATPase, C-terminal domain"/>
    <property type="match status" value="1"/>
</dbReference>
<dbReference type="SUPFAM" id="SSF158472">
    <property type="entry name" value="HAMP domain-like"/>
    <property type="match status" value="1"/>
</dbReference>
<comment type="caution">
    <text evidence="8">The sequence shown here is derived from an EMBL/GenBank/DDBJ whole genome shotgun (WGS) entry which is preliminary data.</text>
</comment>
<evidence type="ECO:0000256" key="1">
    <source>
        <dbReference type="ARBA" id="ARBA00004370"/>
    </source>
</evidence>
<dbReference type="Pfam" id="PF02518">
    <property type="entry name" value="HATPase_c"/>
    <property type="match status" value="1"/>
</dbReference>
<evidence type="ECO:0000256" key="6">
    <source>
        <dbReference type="SAM" id="Phobius"/>
    </source>
</evidence>
<dbReference type="Proteomes" id="UP000476055">
    <property type="component" value="Unassembled WGS sequence"/>
</dbReference>
<dbReference type="InterPro" id="IPR003660">
    <property type="entry name" value="HAMP_dom"/>
</dbReference>
<dbReference type="AlphaFoldDB" id="A0A6L5YEX7"/>
<dbReference type="InterPro" id="IPR036890">
    <property type="entry name" value="HATPase_C_sf"/>
</dbReference>
<keyword evidence="6" id="KW-1133">Transmembrane helix</keyword>
<dbReference type="RefSeq" id="WP_154494768.1">
    <property type="nucleotide sequence ID" value="NZ_VUMU01000001.1"/>
</dbReference>
<evidence type="ECO:0000313" key="8">
    <source>
        <dbReference type="EMBL" id="MST56655.1"/>
    </source>
</evidence>
<dbReference type="SMART" id="SM00387">
    <property type="entry name" value="HATPase_c"/>
    <property type="match status" value="1"/>
</dbReference>
<dbReference type="Gene3D" id="6.10.340.10">
    <property type="match status" value="1"/>
</dbReference>
<dbReference type="GO" id="GO:0000155">
    <property type="term" value="F:phosphorelay sensor kinase activity"/>
    <property type="evidence" value="ECO:0007669"/>
    <property type="project" value="InterPro"/>
</dbReference>
<feature type="domain" description="HAMP" evidence="7">
    <location>
        <begin position="296"/>
        <end position="348"/>
    </location>
</feature>
<feature type="compositionally biased region" description="Basic and acidic residues" evidence="5">
    <location>
        <begin position="555"/>
        <end position="565"/>
    </location>
</feature>